<dbReference type="GO" id="GO:0030003">
    <property type="term" value="P:intracellular monoatomic cation homeostasis"/>
    <property type="evidence" value="ECO:0007669"/>
    <property type="project" value="EnsemblFungi"/>
</dbReference>
<dbReference type="InterPro" id="IPR056336">
    <property type="entry name" value="YVC1_C"/>
</dbReference>
<dbReference type="Proteomes" id="UP000005220">
    <property type="component" value="Chromosome 10"/>
</dbReference>
<dbReference type="GO" id="GO:0097553">
    <property type="term" value="P:calcium ion transmembrane import into cytosol"/>
    <property type="evidence" value="ECO:0007669"/>
    <property type="project" value="EnsemblFungi"/>
</dbReference>
<dbReference type="STRING" id="1071382.H2B0U8"/>
<evidence type="ECO:0000256" key="1">
    <source>
        <dbReference type="SAM" id="Phobius"/>
    </source>
</evidence>
<dbReference type="PANTHER" id="PTHR35859:SF5">
    <property type="entry name" value="ION TRANSPORT DOMAIN-CONTAINING PROTEIN"/>
    <property type="match status" value="1"/>
</dbReference>
<evidence type="ECO:0000259" key="2">
    <source>
        <dbReference type="Pfam" id="PF23190"/>
    </source>
</evidence>
<gene>
    <name evidence="4" type="primary">KAFR0J01840</name>
    <name evidence="4" type="ORF">KAFR_0J01840</name>
</gene>
<protein>
    <recommendedName>
        <fullName evidence="6">Ion transport domain-containing protein</fullName>
    </recommendedName>
</protein>
<evidence type="ECO:0000313" key="5">
    <source>
        <dbReference type="Proteomes" id="UP000005220"/>
    </source>
</evidence>
<dbReference type="OrthoDB" id="301415at2759"/>
<feature type="domain" description="YVC1 N-terminal linker helical" evidence="2">
    <location>
        <begin position="31"/>
        <end position="221"/>
    </location>
</feature>
<dbReference type="GO" id="GO:0005262">
    <property type="term" value="F:calcium channel activity"/>
    <property type="evidence" value="ECO:0007669"/>
    <property type="project" value="EnsemblFungi"/>
</dbReference>
<dbReference type="GO" id="GO:0005272">
    <property type="term" value="F:sodium channel activity"/>
    <property type="evidence" value="ECO:0007669"/>
    <property type="project" value="EnsemblFungi"/>
</dbReference>
<feature type="transmembrane region" description="Helical" evidence="1">
    <location>
        <begin position="267"/>
        <end position="286"/>
    </location>
</feature>
<feature type="transmembrane region" description="Helical" evidence="1">
    <location>
        <begin position="234"/>
        <end position="252"/>
    </location>
</feature>
<keyword evidence="1" id="KW-1133">Transmembrane helix</keyword>
<keyword evidence="1" id="KW-0812">Transmembrane</keyword>
<feature type="transmembrane region" description="Helical" evidence="1">
    <location>
        <begin position="335"/>
        <end position="353"/>
    </location>
</feature>
<accession>H2B0U8</accession>
<dbReference type="Pfam" id="PF23190">
    <property type="entry name" value="LHD_TRPY1"/>
    <property type="match status" value="1"/>
</dbReference>
<dbReference type="eggNOG" id="ENOG502QTER">
    <property type="taxonomic scope" value="Eukaryota"/>
</dbReference>
<dbReference type="GO" id="GO:0005267">
    <property type="term" value="F:potassium channel activity"/>
    <property type="evidence" value="ECO:0007669"/>
    <property type="project" value="EnsemblFungi"/>
</dbReference>
<keyword evidence="1" id="KW-0472">Membrane</keyword>
<proteinExistence type="predicted"/>
<evidence type="ECO:0000259" key="3">
    <source>
        <dbReference type="Pfam" id="PF23317"/>
    </source>
</evidence>
<feature type="transmembrane region" description="Helical" evidence="1">
    <location>
        <begin position="298"/>
        <end position="315"/>
    </location>
</feature>
<dbReference type="AlphaFoldDB" id="H2B0U8"/>
<feature type="transmembrane region" description="Helical" evidence="1">
    <location>
        <begin position="436"/>
        <end position="456"/>
    </location>
</feature>
<dbReference type="InParanoid" id="H2B0U8"/>
<dbReference type="GO" id="GO:0005244">
    <property type="term" value="F:voltage-gated monoatomic ion channel activity"/>
    <property type="evidence" value="ECO:0007669"/>
    <property type="project" value="EnsemblFungi"/>
</dbReference>
<sequence>MPTHSLPHNTGDLILDNCDTLGFNPPNSRQVLRIALNLKYVIDNAVPIIYEIDEITSEKSEIVNGKVLEFAYQACGGDSGNKLSLQKYQAVLIFALLNLAKWYDTLANQELSNFKLYQTRSIATQRLCRMVIDKEEKQRLHFLFMQLLLRRYVINENDKDSEPMNSVELATDMHYTLVIGSSGFQRCLKWLWRGWIVQSRRDPTMFIKDDIVSSPHLFEHFNPNRIKTPKYQNILQIGFAILFLVLYTAVVNDKGGVEVEPIDPFELFFYLFTTGYVVDELVKFYYIGAPYFSFWNCYNNTLYGLIMTSMVIRFMSLNPYKLLNYSPEQLDSISYRILSCAAPLVWSRLLLYLETERFVGIMLVVLKHMMAESIVFFVLLFLIMIGFLQGFLGLDSADGKREISGPILSNLLITVLGEGSFQMFENFAPPYAGILYYTYSFIVTVILLNILIAFYANAYQVVVDNADDEYMALMSQKTLRFIRAPDEDVYVTPLNLIEVLFIPIMRLLPSSKSSDLSSFIMTVLYSPMLLYVSIKEVRQARRIKYNRIKKLPDDANEIDTIWDLTDGFFDSETSNIFSSNTSSGIAATQNRTQESLRLQREVEQTDEHFAVPKKWYKKVRKAVNKSIVEEEQSAKDVYEELNHKFESQNKAIKELSDKISYLTELVKNLQN</sequence>
<feature type="transmembrane region" description="Helical" evidence="1">
    <location>
        <begin position="374"/>
        <end position="394"/>
    </location>
</feature>
<dbReference type="HOGENOM" id="CLU_014123_0_0_1"/>
<dbReference type="InterPro" id="IPR052971">
    <property type="entry name" value="TRP_calcium_channel"/>
</dbReference>
<dbReference type="RefSeq" id="XP_003959383.1">
    <property type="nucleotide sequence ID" value="XM_003959334.1"/>
</dbReference>
<evidence type="ECO:0000313" key="4">
    <source>
        <dbReference type="EMBL" id="CCF60248.1"/>
    </source>
</evidence>
<dbReference type="GO" id="GO:0000329">
    <property type="term" value="C:fungal-type vacuole membrane"/>
    <property type="evidence" value="ECO:0007669"/>
    <property type="project" value="EnsemblFungi"/>
</dbReference>
<dbReference type="EMBL" id="HE650830">
    <property type="protein sequence ID" value="CCF60248.1"/>
    <property type="molecule type" value="Genomic_DNA"/>
</dbReference>
<dbReference type="KEGG" id="kaf:KAFR_0J01840"/>
<evidence type="ECO:0008006" key="6">
    <source>
        <dbReference type="Google" id="ProtNLM"/>
    </source>
</evidence>
<dbReference type="GO" id="GO:1990816">
    <property type="term" value="C:vacuole-mitochondrion membrane contact site"/>
    <property type="evidence" value="ECO:0007669"/>
    <property type="project" value="EnsemblFungi"/>
</dbReference>
<dbReference type="PANTHER" id="PTHR35859">
    <property type="entry name" value="NONSELECTIVE CATION CHANNEL PROTEIN"/>
    <property type="match status" value="1"/>
</dbReference>
<organism evidence="4 5">
    <name type="scientific">Kazachstania africana (strain ATCC 22294 / BCRC 22015 / CBS 2517 / CECT 1963 / NBRC 1671 / NRRL Y-8276)</name>
    <name type="common">Yeast</name>
    <name type="synonym">Kluyveromyces africanus</name>
    <dbReference type="NCBI Taxonomy" id="1071382"/>
    <lineage>
        <taxon>Eukaryota</taxon>
        <taxon>Fungi</taxon>
        <taxon>Dikarya</taxon>
        <taxon>Ascomycota</taxon>
        <taxon>Saccharomycotina</taxon>
        <taxon>Saccharomycetes</taxon>
        <taxon>Saccharomycetales</taxon>
        <taxon>Saccharomycetaceae</taxon>
        <taxon>Kazachstania</taxon>
    </lineage>
</organism>
<dbReference type="InterPro" id="IPR056337">
    <property type="entry name" value="LHD_YVC1"/>
</dbReference>
<reference evidence="4 5" key="1">
    <citation type="journal article" date="2011" name="Proc. Natl. Acad. Sci. U.S.A.">
        <title>Evolutionary erosion of yeast sex chromosomes by mating-type switching accidents.</title>
        <authorList>
            <person name="Gordon J.L."/>
            <person name="Armisen D."/>
            <person name="Proux-Wera E."/>
            <person name="Oheigeartaigh S.S."/>
            <person name="Byrne K.P."/>
            <person name="Wolfe K.H."/>
        </authorList>
    </citation>
    <scope>NUCLEOTIDE SEQUENCE [LARGE SCALE GENOMIC DNA]</scope>
    <source>
        <strain evidence="5">ATCC 22294 / BCRC 22015 / CBS 2517 / CECT 1963 / NBRC 1671 / NRRL Y-8276</strain>
    </source>
</reference>
<name>H2B0U8_KAZAF</name>
<keyword evidence="5" id="KW-1185">Reference proteome</keyword>
<dbReference type="Pfam" id="PF23317">
    <property type="entry name" value="YVC1_C"/>
    <property type="match status" value="1"/>
</dbReference>
<dbReference type="GeneID" id="13886547"/>
<feature type="domain" description="Calcium channel YVC1-like C-terminal transmembrane" evidence="3">
    <location>
        <begin position="239"/>
        <end position="540"/>
    </location>
</feature>
<dbReference type="GO" id="GO:0005227">
    <property type="term" value="F:calcium-activated cation channel activity"/>
    <property type="evidence" value="ECO:0007669"/>
    <property type="project" value="EnsemblFungi"/>
</dbReference>
<dbReference type="FunCoup" id="H2B0U8">
    <property type="interactions" value="36"/>
</dbReference>
<feature type="transmembrane region" description="Helical" evidence="1">
    <location>
        <begin position="516"/>
        <end position="534"/>
    </location>
</feature>